<sequence length="66" mass="7706">MRRQDQKYESGLVERMWLGECTRCGARVHVHRREQAKGWEVTHAQCGCGRTLVPDESGRGWLPSHW</sequence>
<protein>
    <recommendedName>
        <fullName evidence="3">Recombination endonuclease VII</fullName>
    </recommendedName>
</protein>
<evidence type="ECO:0008006" key="3">
    <source>
        <dbReference type="Google" id="ProtNLM"/>
    </source>
</evidence>
<keyword evidence="2" id="KW-1185">Reference proteome</keyword>
<reference evidence="2" key="1">
    <citation type="journal article" date="2019" name="Int. J. Syst. Evol. Microbiol.">
        <title>The Global Catalogue of Microorganisms (GCM) 10K type strain sequencing project: providing services to taxonomists for standard genome sequencing and annotation.</title>
        <authorList>
            <consortium name="The Broad Institute Genomics Platform"/>
            <consortium name="The Broad Institute Genome Sequencing Center for Infectious Disease"/>
            <person name="Wu L."/>
            <person name="Ma J."/>
        </authorList>
    </citation>
    <scope>NUCLEOTIDE SEQUENCE [LARGE SCALE GENOMIC DNA]</scope>
    <source>
        <strain evidence="2">CCUG 49018</strain>
    </source>
</reference>
<dbReference type="RefSeq" id="WP_013676912.1">
    <property type="nucleotide sequence ID" value="NZ_BAABKS010000024.1"/>
</dbReference>
<organism evidence="1 2">
    <name type="scientific">Pseudonocardia benzenivorans</name>
    <dbReference type="NCBI Taxonomy" id="228005"/>
    <lineage>
        <taxon>Bacteria</taxon>
        <taxon>Bacillati</taxon>
        <taxon>Actinomycetota</taxon>
        <taxon>Actinomycetes</taxon>
        <taxon>Pseudonocardiales</taxon>
        <taxon>Pseudonocardiaceae</taxon>
        <taxon>Pseudonocardia</taxon>
    </lineage>
</organism>
<gene>
    <name evidence="1" type="ORF">ACFQ34_30900</name>
</gene>
<proteinExistence type="predicted"/>
<dbReference type="Proteomes" id="UP001597182">
    <property type="component" value="Unassembled WGS sequence"/>
</dbReference>
<comment type="caution">
    <text evidence="1">The sequence shown here is derived from an EMBL/GenBank/DDBJ whole genome shotgun (WGS) entry which is preliminary data.</text>
</comment>
<evidence type="ECO:0000313" key="1">
    <source>
        <dbReference type="EMBL" id="MFD1237715.1"/>
    </source>
</evidence>
<evidence type="ECO:0000313" key="2">
    <source>
        <dbReference type="Proteomes" id="UP001597182"/>
    </source>
</evidence>
<accession>A0ABW3VSF0</accession>
<name>A0ABW3VSF0_9PSEU</name>
<dbReference type="EMBL" id="JBHTMB010000307">
    <property type="protein sequence ID" value="MFD1237715.1"/>
    <property type="molecule type" value="Genomic_DNA"/>
</dbReference>